<reference evidence="7 8" key="1">
    <citation type="submission" date="2007-01" db="EMBL/GenBank/DDBJ databases">
        <authorList>
            <person name="Haygood M."/>
            <person name="Podell S."/>
            <person name="Anderson C."/>
            <person name="Hopkinson B."/>
            <person name="Roe K."/>
            <person name="Barbeau K."/>
            <person name="Gaasterland T."/>
            <person name="Ferriera S."/>
            <person name="Johnson J."/>
            <person name="Kravitz S."/>
            <person name="Beeson K."/>
            <person name="Sutton G."/>
            <person name="Rogers Y.-H."/>
            <person name="Friedman R."/>
            <person name="Frazier M."/>
            <person name="Venter J.C."/>
        </authorList>
    </citation>
    <scope>NUCLEOTIDE SEQUENCE [LARGE SCALE GENOMIC DNA]</scope>
    <source>
        <strain evidence="7 8">ATCC 23134</strain>
    </source>
</reference>
<evidence type="ECO:0000256" key="5">
    <source>
        <dbReference type="SAM" id="Phobius"/>
    </source>
</evidence>
<dbReference type="GO" id="GO:0020037">
    <property type="term" value="F:heme binding"/>
    <property type="evidence" value="ECO:0007669"/>
    <property type="project" value="InterPro"/>
</dbReference>
<dbReference type="Pfam" id="PF00034">
    <property type="entry name" value="Cytochrom_C"/>
    <property type="match status" value="1"/>
</dbReference>
<dbReference type="PROSITE" id="PS51007">
    <property type="entry name" value="CYTC"/>
    <property type="match status" value="1"/>
</dbReference>
<comment type="caution">
    <text evidence="7">The sequence shown here is derived from an EMBL/GenBank/DDBJ whole genome shotgun (WGS) entry which is preliminary data.</text>
</comment>
<evidence type="ECO:0000313" key="7">
    <source>
        <dbReference type="EMBL" id="EAY29733.1"/>
    </source>
</evidence>
<evidence type="ECO:0000256" key="2">
    <source>
        <dbReference type="ARBA" id="ARBA00022723"/>
    </source>
</evidence>
<feature type="domain" description="Cytochrome c" evidence="6">
    <location>
        <begin position="56"/>
        <end position="148"/>
    </location>
</feature>
<keyword evidence="1 4" id="KW-0349">Heme</keyword>
<evidence type="ECO:0000256" key="1">
    <source>
        <dbReference type="ARBA" id="ARBA00022617"/>
    </source>
</evidence>
<feature type="transmembrane region" description="Helical" evidence="5">
    <location>
        <begin position="12"/>
        <end position="29"/>
    </location>
</feature>
<keyword evidence="5" id="KW-0472">Membrane</keyword>
<evidence type="ECO:0000256" key="3">
    <source>
        <dbReference type="ARBA" id="ARBA00023004"/>
    </source>
</evidence>
<dbReference type="Gene3D" id="1.10.760.10">
    <property type="entry name" value="Cytochrome c-like domain"/>
    <property type="match status" value="1"/>
</dbReference>
<organism evidence="7 8">
    <name type="scientific">Microscilla marina ATCC 23134</name>
    <dbReference type="NCBI Taxonomy" id="313606"/>
    <lineage>
        <taxon>Bacteria</taxon>
        <taxon>Pseudomonadati</taxon>
        <taxon>Bacteroidota</taxon>
        <taxon>Cytophagia</taxon>
        <taxon>Cytophagales</taxon>
        <taxon>Microscillaceae</taxon>
        <taxon>Microscilla</taxon>
    </lineage>
</organism>
<evidence type="ECO:0000259" key="6">
    <source>
        <dbReference type="PROSITE" id="PS51007"/>
    </source>
</evidence>
<dbReference type="Proteomes" id="UP000004095">
    <property type="component" value="Unassembled WGS sequence"/>
</dbReference>
<protein>
    <submittedName>
        <fullName evidence="7">CytoChrome c subfamily, putative</fullName>
    </submittedName>
</protein>
<dbReference type="InterPro" id="IPR009056">
    <property type="entry name" value="Cyt_c-like_dom"/>
</dbReference>
<evidence type="ECO:0000256" key="4">
    <source>
        <dbReference type="PROSITE-ProRule" id="PRU00433"/>
    </source>
</evidence>
<keyword evidence="3 4" id="KW-0408">Iron</keyword>
<evidence type="ECO:0000313" key="8">
    <source>
        <dbReference type="Proteomes" id="UP000004095"/>
    </source>
</evidence>
<name>A1ZI65_MICM2</name>
<gene>
    <name evidence="7" type="ORF">M23134_05605</name>
</gene>
<dbReference type="GO" id="GO:0046872">
    <property type="term" value="F:metal ion binding"/>
    <property type="evidence" value="ECO:0007669"/>
    <property type="project" value="UniProtKB-KW"/>
</dbReference>
<dbReference type="AlphaFoldDB" id="A1ZI65"/>
<dbReference type="InterPro" id="IPR036909">
    <property type="entry name" value="Cyt_c-like_dom_sf"/>
</dbReference>
<dbReference type="EMBL" id="AAWS01000009">
    <property type="protein sequence ID" value="EAY29733.1"/>
    <property type="molecule type" value="Genomic_DNA"/>
</dbReference>
<sequence length="161" mass="17721">MIPFIEKLSQIFTLIALSVAGLIVTLVNVDVKETAPSRGCGTVSEYSYQDTVQLSGTVSVGKTLFYNNCMQCHSAGADVIVGPGLKGILDRRSIDWLIPWVQNSQKVIASGDPYAIKLYNKYGKTTMQSFDLTADEIKAIFAYVQSYKQAVYYLSEVVVCQ</sequence>
<dbReference type="RefSeq" id="WP_004155469.1">
    <property type="nucleotide sequence ID" value="NZ_AAWS01000009.1"/>
</dbReference>
<dbReference type="SUPFAM" id="SSF46626">
    <property type="entry name" value="Cytochrome c"/>
    <property type="match status" value="1"/>
</dbReference>
<keyword evidence="5" id="KW-0812">Transmembrane</keyword>
<keyword evidence="8" id="KW-1185">Reference proteome</keyword>
<dbReference type="GO" id="GO:0009055">
    <property type="term" value="F:electron transfer activity"/>
    <property type="evidence" value="ECO:0007669"/>
    <property type="project" value="InterPro"/>
</dbReference>
<keyword evidence="5" id="KW-1133">Transmembrane helix</keyword>
<proteinExistence type="predicted"/>
<keyword evidence="2 4" id="KW-0479">Metal-binding</keyword>
<dbReference type="eggNOG" id="COG2010">
    <property type="taxonomic scope" value="Bacteria"/>
</dbReference>
<accession>A1ZI65</accession>